<name>A0ABY9WEY4_9BACI</name>
<proteinExistence type="predicted"/>
<dbReference type="GeneID" id="301125833"/>
<keyword evidence="2" id="KW-1185">Reference proteome</keyword>
<dbReference type="RefSeq" id="WP_066249009.1">
    <property type="nucleotide sequence ID" value="NZ_CP134501.1"/>
</dbReference>
<evidence type="ECO:0000313" key="2">
    <source>
        <dbReference type="Proteomes" id="UP001303701"/>
    </source>
</evidence>
<sequence>MDEAVQIHYLNLAKNPGAYKNKKVVFTGKVIQIIEHGNNITFKVNVDKSIDGVWKNAIVVNYRNANKKSHLLENEMITFWGTVKGLKTYQSSGKQVTIPEVYAKYITIMWNEK</sequence>
<evidence type="ECO:0000313" key="1">
    <source>
        <dbReference type="EMBL" id="WNF34513.1"/>
    </source>
</evidence>
<reference evidence="1 2" key="1">
    <citation type="submission" date="2023-09" db="EMBL/GenBank/DDBJ databases">
        <title>Different Types of Thermotolerant Ring-Cleaving Dioxygenases derived from Aeribacillus composti HB-1 applied for multiple aromatic hydrocarbons removal.</title>
        <authorList>
            <person name="Cao L."/>
            <person name="Li M."/>
            <person name="Ma T."/>
        </authorList>
    </citation>
    <scope>NUCLEOTIDE SEQUENCE [LARGE SCALE GENOMIC DNA]</scope>
    <source>
        <strain evidence="1 2">HB-1</strain>
    </source>
</reference>
<evidence type="ECO:0008006" key="3">
    <source>
        <dbReference type="Google" id="ProtNLM"/>
    </source>
</evidence>
<dbReference type="EMBL" id="CP134501">
    <property type="protein sequence ID" value="WNF34513.1"/>
    <property type="molecule type" value="Genomic_DNA"/>
</dbReference>
<protein>
    <recommendedName>
        <fullName evidence="3">Single-stranded DNA-binding protein</fullName>
    </recommendedName>
</protein>
<dbReference type="Proteomes" id="UP001303701">
    <property type="component" value="Chromosome"/>
</dbReference>
<organism evidence="1 2">
    <name type="scientific">Aeribacillus composti</name>
    <dbReference type="NCBI Taxonomy" id="1868734"/>
    <lineage>
        <taxon>Bacteria</taxon>
        <taxon>Bacillati</taxon>
        <taxon>Bacillota</taxon>
        <taxon>Bacilli</taxon>
        <taxon>Bacillales</taxon>
        <taxon>Bacillaceae</taxon>
        <taxon>Aeribacillus</taxon>
    </lineage>
</organism>
<accession>A0ABY9WEY4</accession>
<gene>
    <name evidence="1" type="ORF">RI196_07635</name>
</gene>